<dbReference type="HOGENOM" id="CLU_012893_5_0_5"/>
<gene>
    <name evidence="8" type="ORF">ME5_01807</name>
</gene>
<evidence type="ECO:0000313" key="8">
    <source>
        <dbReference type="EMBL" id="EJF89256.1"/>
    </source>
</evidence>
<evidence type="ECO:0000256" key="2">
    <source>
        <dbReference type="ARBA" id="ARBA00022448"/>
    </source>
</evidence>
<evidence type="ECO:0000256" key="1">
    <source>
        <dbReference type="ARBA" id="ARBA00004429"/>
    </source>
</evidence>
<dbReference type="PIRSF" id="PIRSF006603">
    <property type="entry name" value="DinF"/>
    <property type="match status" value="1"/>
</dbReference>
<dbReference type="CDD" id="cd13138">
    <property type="entry name" value="MATE_yoeA_like"/>
    <property type="match status" value="1"/>
</dbReference>
<dbReference type="InterPro" id="IPR002528">
    <property type="entry name" value="MATE_fam"/>
</dbReference>
<keyword evidence="2" id="KW-0813">Transport</keyword>
<feature type="transmembrane region" description="Helical" evidence="7">
    <location>
        <begin position="396"/>
        <end position="415"/>
    </location>
</feature>
<evidence type="ECO:0000256" key="6">
    <source>
        <dbReference type="ARBA" id="ARBA00023136"/>
    </source>
</evidence>
<feature type="transmembrane region" description="Helical" evidence="7">
    <location>
        <begin position="172"/>
        <end position="193"/>
    </location>
</feature>
<dbReference type="NCBIfam" id="TIGR00797">
    <property type="entry name" value="matE"/>
    <property type="match status" value="1"/>
</dbReference>
<dbReference type="Proteomes" id="UP000008952">
    <property type="component" value="Unassembled WGS sequence"/>
</dbReference>
<dbReference type="GO" id="GO:0042910">
    <property type="term" value="F:xenobiotic transmembrane transporter activity"/>
    <property type="evidence" value="ECO:0007669"/>
    <property type="project" value="InterPro"/>
</dbReference>
<dbReference type="EMBL" id="AIMB01000008">
    <property type="protein sequence ID" value="EJF89256.1"/>
    <property type="molecule type" value="Genomic_DNA"/>
</dbReference>
<dbReference type="PATRIC" id="fig|1094558.3.peg.1941"/>
<dbReference type="InterPro" id="IPR048279">
    <property type="entry name" value="MdtK-like"/>
</dbReference>
<feature type="transmembrane region" description="Helical" evidence="7">
    <location>
        <begin position="21"/>
        <end position="41"/>
    </location>
</feature>
<evidence type="ECO:0000256" key="7">
    <source>
        <dbReference type="SAM" id="Phobius"/>
    </source>
</evidence>
<feature type="transmembrane region" description="Helical" evidence="7">
    <location>
        <begin position="246"/>
        <end position="275"/>
    </location>
</feature>
<feature type="transmembrane region" description="Helical" evidence="7">
    <location>
        <begin position="329"/>
        <end position="348"/>
    </location>
</feature>
<dbReference type="PANTHER" id="PTHR43549">
    <property type="entry name" value="MULTIDRUG RESISTANCE PROTEIN YPNP-RELATED"/>
    <property type="match status" value="1"/>
</dbReference>
<feature type="transmembrane region" description="Helical" evidence="7">
    <location>
        <begin position="61"/>
        <end position="87"/>
    </location>
</feature>
<feature type="transmembrane region" description="Helical" evidence="7">
    <location>
        <begin position="368"/>
        <end position="389"/>
    </location>
</feature>
<feature type="transmembrane region" description="Helical" evidence="7">
    <location>
        <begin position="199"/>
        <end position="225"/>
    </location>
</feature>
<feature type="transmembrane region" description="Helical" evidence="7">
    <location>
        <begin position="295"/>
        <end position="317"/>
    </location>
</feature>
<keyword evidence="3" id="KW-1003">Cell membrane</keyword>
<dbReference type="eggNOG" id="COG0534">
    <property type="taxonomic scope" value="Bacteria"/>
</dbReference>
<keyword evidence="6 7" id="KW-0472">Membrane</keyword>
<comment type="caution">
    <text evidence="8">The sequence shown here is derived from an EMBL/GenBank/DDBJ whole genome shotgun (WGS) entry which is preliminary data.</text>
</comment>
<evidence type="ECO:0000256" key="5">
    <source>
        <dbReference type="ARBA" id="ARBA00022989"/>
    </source>
</evidence>
<reference evidence="8 9" key="1">
    <citation type="submission" date="2012-03" db="EMBL/GenBank/DDBJ databases">
        <title>The Genome Sequence of Bartonella tamiae Th239.</title>
        <authorList>
            <consortium name="The Broad Institute Genome Sequencing Platform"/>
            <consortium name="The Broad Institute Genome Sequencing Center for Infectious Disease"/>
            <person name="Feldgarden M."/>
            <person name="Kirby J."/>
            <person name="Kosoy M."/>
            <person name="Birtles R."/>
            <person name="Probert W.S."/>
            <person name="Chiaraviglio L."/>
            <person name="Young S.K."/>
            <person name="Zeng Q."/>
            <person name="Gargeya S."/>
            <person name="Fitzgerald M."/>
            <person name="Haas B."/>
            <person name="Abouelleil A."/>
            <person name="Alvarado L."/>
            <person name="Arachchi H.M."/>
            <person name="Berlin A."/>
            <person name="Chapman S.B."/>
            <person name="Gearin G."/>
            <person name="Goldberg J."/>
            <person name="Griggs A."/>
            <person name="Gujja S."/>
            <person name="Hansen M."/>
            <person name="Heiman D."/>
            <person name="Howarth C."/>
            <person name="Larimer J."/>
            <person name="Lui A."/>
            <person name="MacDonald P.J.P."/>
            <person name="McCowen C."/>
            <person name="Montmayeur A."/>
            <person name="Murphy C."/>
            <person name="Neiman D."/>
            <person name="Pearson M."/>
            <person name="Priest M."/>
            <person name="Roberts A."/>
            <person name="Saif S."/>
            <person name="Shea T."/>
            <person name="Sisk P."/>
            <person name="Stolte C."/>
            <person name="Sykes S."/>
            <person name="Wortman J."/>
            <person name="Nusbaum C."/>
            <person name="Birren B."/>
        </authorList>
    </citation>
    <scope>NUCLEOTIDE SEQUENCE [LARGE SCALE GENOMIC DNA]</scope>
    <source>
        <strain evidence="8 9">Th239</strain>
    </source>
</reference>
<protein>
    <submittedName>
        <fullName evidence="8">MATE efflux family protein</fullName>
    </submittedName>
</protein>
<sequence length="484" mass="53121">MAQIKLTKSQNLVDGPITQTLLIFAIPTLLSNVLQSLNGSINTIWVGRFLGENALAATANANIIMFLLFSLVFGFGMSATVLIGQAYGRHNINDARQAFGASIGFCILLSFFVSIGGWIFSSEILEFLKTPSEAFSLAKDYLRFIFVAMPAILLIVMIMMGLRGSGDSITPLMFMGVNVVLDIILNPLMILGIGPFPQMGIAGAALATALSSYMALISLIIYIYVKKLPLRLKGNEILYILPPLRLLRIIVFKGFPMSLQMVVMATAGLVMIGLVNREGIMNTAAYNVTQQLWTYIQMPAMAVGAAVSAMAAQNIGAGKWNRIGKITKIGCITTFVMTAILLMIILIFDKSVMVLFLGRESEAATYARHIQLLASWSFLFFGISMIIYATMRANGVVLVPLMCLFIAMYPIRLGFYYVFYGYIGADAIWISFPVGAFALLLMAIVYYRFGHWKKRKQLTAPNFEASREGVEASAEPLARTRPNA</sequence>
<accession>J0QTL8</accession>
<comment type="subcellular location">
    <subcellularLocation>
        <location evidence="1">Cell inner membrane</location>
        <topology evidence="1">Multi-pass membrane protein</topology>
    </subcellularLocation>
</comment>
<dbReference type="RefSeq" id="WP_008040461.1">
    <property type="nucleotide sequence ID" value="NZ_JH725147.1"/>
</dbReference>
<dbReference type="STRING" id="1094558.ME5_01807"/>
<keyword evidence="5 7" id="KW-1133">Transmembrane helix</keyword>
<organism evidence="8 9">
    <name type="scientific">Bartonella tamiae Th239</name>
    <dbReference type="NCBI Taxonomy" id="1094558"/>
    <lineage>
        <taxon>Bacteria</taxon>
        <taxon>Pseudomonadati</taxon>
        <taxon>Pseudomonadota</taxon>
        <taxon>Alphaproteobacteria</taxon>
        <taxon>Hyphomicrobiales</taxon>
        <taxon>Bartonellaceae</taxon>
        <taxon>Bartonella</taxon>
    </lineage>
</organism>
<dbReference type="InterPro" id="IPR052031">
    <property type="entry name" value="Membrane_Transporter-Flippase"/>
</dbReference>
<dbReference type="GO" id="GO:0015297">
    <property type="term" value="F:antiporter activity"/>
    <property type="evidence" value="ECO:0007669"/>
    <property type="project" value="InterPro"/>
</dbReference>
<feature type="transmembrane region" description="Helical" evidence="7">
    <location>
        <begin position="99"/>
        <end position="121"/>
    </location>
</feature>
<evidence type="ECO:0000313" key="9">
    <source>
        <dbReference type="Proteomes" id="UP000008952"/>
    </source>
</evidence>
<dbReference type="PANTHER" id="PTHR43549:SF3">
    <property type="entry name" value="MULTIDRUG RESISTANCE PROTEIN YPNP-RELATED"/>
    <property type="match status" value="1"/>
</dbReference>
<evidence type="ECO:0000256" key="4">
    <source>
        <dbReference type="ARBA" id="ARBA00022692"/>
    </source>
</evidence>
<dbReference type="OrthoDB" id="9806302at2"/>
<feature type="transmembrane region" description="Helical" evidence="7">
    <location>
        <begin position="141"/>
        <end position="160"/>
    </location>
</feature>
<evidence type="ECO:0000256" key="3">
    <source>
        <dbReference type="ARBA" id="ARBA00022475"/>
    </source>
</evidence>
<dbReference type="AlphaFoldDB" id="J0QTL8"/>
<feature type="transmembrane region" description="Helical" evidence="7">
    <location>
        <begin position="427"/>
        <end position="447"/>
    </location>
</feature>
<name>J0QTL8_9HYPH</name>
<dbReference type="Pfam" id="PF01554">
    <property type="entry name" value="MatE"/>
    <property type="match status" value="2"/>
</dbReference>
<dbReference type="GO" id="GO:0005886">
    <property type="term" value="C:plasma membrane"/>
    <property type="evidence" value="ECO:0007669"/>
    <property type="project" value="UniProtKB-SubCell"/>
</dbReference>
<proteinExistence type="predicted"/>
<keyword evidence="4 7" id="KW-0812">Transmembrane</keyword>
<keyword evidence="9" id="KW-1185">Reference proteome</keyword>